<dbReference type="GO" id="GO:0012505">
    <property type="term" value="C:endomembrane system"/>
    <property type="evidence" value="ECO:0007669"/>
    <property type="project" value="UniProtKB-SubCell"/>
</dbReference>
<evidence type="ECO:0000256" key="4">
    <source>
        <dbReference type="ARBA" id="ARBA00023136"/>
    </source>
</evidence>
<sequence>MTPPTVSDLENYERFRSGMILRDYLARDRTALASERTLLAYVRTFAGLFASGMGVLKLFDSPLASITGSVLIVVSPVFLVVGFSRFFQIQKLLKPLTTPAPNGRAEQEHYVQAEATSETPH</sequence>
<evidence type="ECO:0000259" key="7">
    <source>
        <dbReference type="Pfam" id="PF02656"/>
    </source>
</evidence>
<evidence type="ECO:0000256" key="6">
    <source>
        <dbReference type="SAM" id="Phobius"/>
    </source>
</evidence>
<evidence type="ECO:0000256" key="5">
    <source>
        <dbReference type="SAM" id="MobiDB-lite"/>
    </source>
</evidence>
<accession>A0A644YF14</accession>
<keyword evidence="2 6" id="KW-0812">Transmembrane</keyword>
<gene>
    <name evidence="8" type="ORF">SDC9_73685</name>
</gene>
<protein>
    <recommendedName>
        <fullName evidence="7">DUF202 domain-containing protein</fullName>
    </recommendedName>
</protein>
<reference evidence="8" key="1">
    <citation type="submission" date="2019-08" db="EMBL/GenBank/DDBJ databases">
        <authorList>
            <person name="Kucharzyk K."/>
            <person name="Murdoch R.W."/>
            <person name="Higgins S."/>
            <person name="Loffler F."/>
        </authorList>
    </citation>
    <scope>NUCLEOTIDE SEQUENCE</scope>
</reference>
<keyword evidence="3 6" id="KW-1133">Transmembrane helix</keyword>
<evidence type="ECO:0000256" key="1">
    <source>
        <dbReference type="ARBA" id="ARBA00004127"/>
    </source>
</evidence>
<dbReference type="AlphaFoldDB" id="A0A644YF14"/>
<evidence type="ECO:0000256" key="2">
    <source>
        <dbReference type="ARBA" id="ARBA00022692"/>
    </source>
</evidence>
<feature type="domain" description="DUF202" evidence="7">
    <location>
        <begin position="29"/>
        <end position="91"/>
    </location>
</feature>
<comment type="subcellular location">
    <subcellularLocation>
        <location evidence="1">Endomembrane system</location>
        <topology evidence="1">Multi-pass membrane protein</topology>
    </subcellularLocation>
</comment>
<name>A0A644YF14_9ZZZZ</name>
<feature type="region of interest" description="Disordered" evidence="5">
    <location>
        <begin position="98"/>
        <end position="121"/>
    </location>
</feature>
<proteinExistence type="predicted"/>
<dbReference type="EMBL" id="VSSQ01004926">
    <property type="protein sequence ID" value="MPM27175.1"/>
    <property type="molecule type" value="Genomic_DNA"/>
</dbReference>
<evidence type="ECO:0000256" key="3">
    <source>
        <dbReference type="ARBA" id="ARBA00022989"/>
    </source>
</evidence>
<evidence type="ECO:0000313" key="8">
    <source>
        <dbReference type="EMBL" id="MPM27175.1"/>
    </source>
</evidence>
<dbReference type="InterPro" id="IPR003807">
    <property type="entry name" value="DUF202"/>
</dbReference>
<keyword evidence="4 6" id="KW-0472">Membrane</keyword>
<comment type="caution">
    <text evidence="8">The sequence shown here is derived from an EMBL/GenBank/DDBJ whole genome shotgun (WGS) entry which is preliminary data.</text>
</comment>
<dbReference type="Pfam" id="PF02656">
    <property type="entry name" value="DUF202"/>
    <property type="match status" value="1"/>
</dbReference>
<organism evidence="8">
    <name type="scientific">bioreactor metagenome</name>
    <dbReference type="NCBI Taxonomy" id="1076179"/>
    <lineage>
        <taxon>unclassified sequences</taxon>
        <taxon>metagenomes</taxon>
        <taxon>ecological metagenomes</taxon>
    </lineage>
</organism>
<feature type="transmembrane region" description="Helical" evidence="6">
    <location>
        <begin position="65"/>
        <end position="87"/>
    </location>
</feature>